<evidence type="ECO:0000256" key="7">
    <source>
        <dbReference type="ARBA" id="ARBA00022705"/>
    </source>
</evidence>
<keyword evidence="5 10" id="KW-0808">Transferase</keyword>
<dbReference type="PANTHER" id="PTHR30478">
    <property type="entry name" value="DNA POLYMERASE III SUBUNIT BETA"/>
    <property type="match status" value="1"/>
</dbReference>
<dbReference type="GO" id="GO:0003677">
    <property type="term" value="F:DNA binding"/>
    <property type="evidence" value="ECO:0007669"/>
    <property type="project" value="UniProtKB-UniRule"/>
</dbReference>
<evidence type="ECO:0000259" key="12">
    <source>
        <dbReference type="Pfam" id="PF02767"/>
    </source>
</evidence>
<keyword evidence="15" id="KW-1185">Reference proteome</keyword>
<dbReference type="NCBIfam" id="TIGR00663">
    <property type="entry name" value="dnan"/>
    <property type="match status" value="1"/>
</dbReference>
<name>F4A311_MAHA5</name>
<feature type="domain" description="DNA polymerase III beta sliding clamp N-terminal" evidence="11">
    <location>
        <begin position="1"/>
        <end position="119"/>
    </location>
</feature>
<dbReference type="GO" id="GO:0005737">
    <property type="term" value="C:cytoplasm"/>
    <property type="evidence" value="ECO:0007669"/>
    <property type="project" value="UniProtKB-SubCell"/>
</dbReference>
<proteinExistence type="inferred from homology"/>
<reference evidence="15" key="1">
    <citation type="submission" date="2010-11" db="EMBL/GenBank/DDBJ databases">
        <title>The complete genome of Mahella australiensis DSM 15567.</title>
        <authorList>
            <consortium name="US DOE Joint Genome Institute (JGI-PGF)"/>
            <person name="Lucas S."/>
            <person name="Copeland A."/>
            <person name="Lapidus A."/>
            <person name="Bruce D."/>
            <person name="Goodwin L."/>
            <person name="Pitluck S."/>
            <person name="Kyrpides N."/>
            <person name="Mavromatis K."/>
            <person name="Pagani I."/>
            <person name="Ivanova N."/>
            <person name="Teshima H."/>
            <person name="Brettin T."/>
            <person name="Detter J.C."/>
            <person name="Han C."/>
            <person name="Tapia R."/>
            <person name="Land M."/>
            <person name="Hauser L."/>
            <person name="Markowitz V."/>
            <person name="Cheng J.-F."/>
            <person name="Hugenholtz P."/>
            <person name="Woyke T."/>
            <person name="Wu D."/>
            <person name="Spring S."/>
            <person name="Pukall R."/>
            <person name="Steenblock K."/>
            <person name="Schneider S."/>
            <person name="Klenk H.-P."/>
            <person name="Eisen J.A."/>
        </authorList>
    </citation>
    <scope>NUCLEOTIDE SEQUENCE [LARGE SCALE GENOMIC DNA]</scope>
    <source>
        <strain evidence="15">DSM 15567 / CIP 107919 / 50-1 BON</strain>
    </source>
</reference>
<dbReference type="CDD" id="cd00140">
    <property type="entry name" value="beta_clamp"/>
    <property type="match status" value="1"/>
</dbReference>
<evidence type="ECO:0000256" key="10">
    <source>
        <dbReference type="PIRNR" id="PIRNR000804"/>
    </source>
</evidence>
<accession>F4A311</accession>
<dbReference type="SMART" id="SM00480">
    <property type="entry name" value="POL3Bc"/>
    <property type="match status" value="1"/>
</dbReference>
<dbReference type="InterPro" id="IPR022634">
    <property type="entry name" value="DNA_polIII_beta_N"/>
</dbReference>
<evidence type="ECO:0000313" key="15">
    <source>
        <dbReference type="Proteomes" id="UP000008457"/>
    </source>
</evidence>
<evidence type="ECO:0000259" key="13">
    <source>
        <dbReference type="Pfam" id="PF02768"/>
    </source>
</evidence>
<dbReference type="HOGENOM" id="CLU_038149_2_1_9"/>
<evidence type="ECO:0000256" key="9">
    <source>
        <dbReference type="ARBA" id="ARBA00023125"/>
    </source>
</evidence>
<dbReference type="GO" id="GO:0009360">
    <property type="term" value="C:DNA polymerase III complex"/>
    <property type="evidence" value="ECO:0007669"/>
    <property type="project" value="InterPro"/>
</dbReference>
<evidence type="ECO:0000256" key="6">
    <source>
        <dbReference type="ARBA" id="ARBA00022695"/>
    </source>
</evidence>
<feature type="domain" description="DNA polymerase III beta sliding clamp central" evidence="12">
    <location>
        <begin position="129"/>
        <end position="242"/>
    </location>
</feature>
<feature type="domain" description="DNA polymerase III beta sliding clamp C-terminal" evidence="13">
    <location>
        <begin position="255"/>
        <end position="369"/>
    </location>
</feature>
<evidence type="ECO:0000256" key="4">
    <source>
        <dbReference type="ARBA" id="ARBA00022490"/>
    </source>
</evidence>
<dbReference type="PANTHER" id="PTHR30478:SF0">
    <property type="entry name" value="BETA SLIDING CLAMP"/>
    <property type="match status" value="1"/>
</dbReference>
<dbReference type="Pfam" id="PF00712">
    <property type="entry name" value="DNA_pol3_beta"/>
    <property type="match status" value="1"/>
</dbReference>
<dbReference type="InterPro" id="IPR022637">
    <property type="entry name" value="DNA_polIII_beta_cen"/>
</dbReference>
<dbReference type="InterPro" id="IPR001001">
    <property type="entry name" value="DNA_polIII_beta"/>
</dbReference>
<keyword evidence="7 10" id="KW-0235">DNA replication</keyword>
<keyword evidence="4 10" id="KW-0963">Cytoplasm</keyword>
<dbReference type="SUPFAM" id="SSF55979">
    <property type="entry name" value="DNA clamp"/>
    <property type="match status" value="3"/>
</dbReference>
<dbReference type="STRING" id="697281.Mahau_0002"/>
<dbReference type="Pfam" id="PF02768">
    <property type="entry name" value="DNA_pol3_beta_3"/>
    <property type="match status" value="1"/>
</dbReference>
<dbReference type="OrthoDB" id="8421503at2"/>
<evidence type="ECO:0000313" key="14">
    <source>
        <dbReference type="EMBL" id="AEE95226.1"/>
    </source>
</evidence>
<reference evidence="14 15" key="2">
    <citation type="journal article" date="2011" name="Stand. Genomic Sci.">
        <title>Complete genome sequence of Mahella australiensis type strain (50-1 BON).</title>
        <authorList>
            <person name="Sikorski J."/>
            <person name="Teshima H."/>
            <person name="Nolan M."/>
            <person name="Lucas S."/>
            <person name="Hammon N."/>
            <person name="Deshpande S."/>
            <person name="Cheng J.F."/>
            <person name="Pitluck S."/>
            <person name="Liolios K."/>
            <person name="Pagani I."/>
            <person name="Ivanova N."/>
            <person name="Huntemann M."/>
            <person name="Mavromatis K."/>
            <person name="Ovchinikova G."/>
            <person name="Pati A."/>
            <person name="Tapia R."/>
            <person name="Han C."/>
            <person name="Goodwin L."/>
            <person name="Chen A."/>
            <person name="Palaniappan K."/>
            <person name="Land M."/>
            <person name="Hauser L."/>
            <person name="Ngatchou-Djao O.D."/>
            <person name="Rohde M."/>
            <person name="Pukall R."/>
            <person name="Spring S."/>
            <person name="Abt B."/>
            <person name="Goker M."/>
            <person name="Detter J.C."/>
            <person name="Woyke T."/>
            <person name="Bristow J."/>
            <person name="Markowitz V."/>
            <person name="Hugenholtz P."/>
            <person name="Eisen J.A."/>
            <person name="Kyrpides N.C."/>
            <person name="Klenk H.P."/>
            <person name="Lapidus A."/>
        </authorList>
    </citation>
    <scope>NUCLEOTIDE SEQUENCE [LARGE SCALE GENOMIC DNA]</scope>
    <source>
        <strain evidence="15">DSM 15567 / CIP 107919 / 50-1 BON</strain>
    </source>
</reference>
<dbReference type="EMBL" id="CP002360">
    <property type="protein sequence ID" value="AEE95226.1"/>
    <property type="molecule type" value="Genomic_DNA"/>
</dbReference>
<dbReference type="InterPro" id="IPR022635">
    <property type="entry name" value="DNA_polIII_beta_C"/>
</dbReference>
<gene>
    <name evidence="14" type="ordered locus">Mahau_0002</name>
</gene>
<dbReference type="InterPro" id="IPR046938">
    <property type="entry name" value="DNA_clamp_sf"/>
</dbReference>
<dbReference type="Gene3D" id="3.70.10.10">
    <property type="match status" value="1"/>
</dbReference>
<keyword evidence="9" id="KW-0238">DNA-binding</keyword>
<keyword evidence="6 10" id="KW-0548">Nucleotidyltransferase</keyword>
<dbReference type="Gene3D" id="3.10.150.10">
    <property type="entry name" value="DNA Polymerase III, subunit A, domain 2"/>
    <property type="match status" value="1"/>
</dbReference>
<comment type="function">
    <text evidence="10">Confers DNA tethering and processivity to DNA polymerases and other proteins. Acts as a clamp, forming a ring around DNA (a reaction catalyzed by the clamp-loading complex) which diffuses in an ATP-independent manner freely and bidirectionally along dsDNA. Initially characterized for its ability to contact the catalytic subunit of DNA polymerase III (Pol III), a complex, multichain enzyme responsible for most of the replicative synthesis in bacteria; Pol III exhibits 3'-5' exonuclease proofreading activity. The beta chain is required for initiation of replication as well as for processivity of DNA replication.</text>
</comment>
<comment type="subunit">
    <text evidence="10">Forms a ring-shaped head-to-tail homodimer around DNA.</text>
</comment>
<keyword evidence="8 10" id="KW-0239">DNA-directed DNA polymerase</keyword>
<evidence type="ECO:0000259" key="11">
    <source>
        <dbReference type="Pfam" id="PF00712"/>
    </source>
</evidence>
<dbReference type="Pfam" id="PF02767">
    <property type="entry name" value="DNA_pol3_beta_2"/>
    <property type="match status" value="1"/>
</dbReference>
<evidence type="ECO:0000256" key="3">
    <source>
        <dbReference type="ARBA" id="ARBA00021035"/>
    </source>
</evidence>
<evidence type="ECO:0000256" key="8">
    <source>
        <dbReference type="ARBA" id="ARBA00022932"/>
    </source>
</evidence>
<dbReference type="RefSeq" id="WP_013779660.1">
    <property type="nucleotide sequence ID" value="NC_015520.1"/>
</dbReference>
<sequence length="371" mass="40936">MIITCEKDDLVNALSIAEKALPSKTIIPMLNNIIIETVDDATHLKSTDTEISIDTVLNGNIIDQGSVALNGRLFIDIARSLPKEQVTIKVDDHNEASIKCGLSEISIKGMGTVDFPQLPVISNGMSFNISSTIFRDMIRQTAFSIAPPDDNREVLTGELLKFENDEIMLVSVDGYRISIRYEEISEIPDRQFEAVIPGKALMELMRILPPTQENLNIKIDDKRAAFTINGTVMTAQLLNSKFINYEDILLPELSETKTTITVNRADLLSAAERAMLVAKEGKSSLIKLSISEHGMVLTSNADIGKVHEDIPIDINGSAIEIAFNGRYLTDPLKVVDDEQVLMKFNSDVSPCIIEPVDGKSFLYLVLPVRMG</sequence>
<comment type="subcellular location">
    <subcellularLocation>
        <location evidence="1 10">Cytoplasm</location>
    </subcellularLocation>
</comment>
<protein>
    <recommendedName>
        <fullName evidence="3 10">Beta sliding clamp</fullName>
    </recommendedName>
</protein>
<evidence type="ECO:0000256" key="1">
    <source>
        <dbReference type="ARBA" id="ARBA00004496"/>
    </source>
</evidence>
<dbReference type="GO" id="GO:0008408">
    <property type="term" value="F:3'-5' exonuclease activity"/>
    <property type="evidence" value="ECO:0007669"/>
    <property type="project" value="InterPro"/>
</dbReference>
<dbReference type="AlphaFoldDB" id="F4A311"/>
<dbReference type="Proteomes" id="UP000008457">
    <property type="component" value="Chromosome"/>
</dbReference>
<dbReference type="GO" id="GO:0003887">
    <property type="term" value="F:DNA-directed DNA polymerase activity"/>
    <property type="evidence" value="ECO:0007669"/>
    <property type="project" value="UniProtKB-UniRule"/>
</dbReference>
<evidence type="ECO:0000256" key="5">
    <source>
        <dbReference type="ARBA" id="ARBA00022679"/>
    </source>
</evidence>
<dbReference type="KEGG" id="mas:Mahau_0002"/>
<dbReference type="PIRSF" id="PIRSF000804">
    <property type="entry name" value="DNA_pol_III_b"/>
    <property type="match status" value="1"/>
</dbReference>
<evidence type="ECO:0000256" key="2">
    <source>
        <dbReference type="ARBA" id="ARBA00010752"/>
    </source>
</evidence>
<organism evidence="14 15">
    <name type="scientific">Mahella australiensis (strain DSM 15567 / CIP 107919 / 50-1 BON)</name>
    <dbReference type="NCBI Taxonomy" id="697281"/>
    <lineage>
        <taxon>Bacteria</taxon>
        <taxon>Bacillati</taxon>
        <taxon>Bacillota</taxon>
        <taxon>Clostridia</taxon>
        <taxon>Thermoanaerobacterales</taxon>
        <taxon>Thermoanaerobacterales Family IV. Incertae Sedis</taxon>
        <taxon>Mahella</taxon>
    </lineage>
</organism>
<dbReference type="GO" id="GO:0006271">
    <property type="term" value="P:DNA strand elongation involved in DNA replication"/>
    <property type="evidence" value="ECO:0007669"/>
    <property type="project" value="TreeGrafter"/>
</dbReference>
<comment type="similarity">
    <text evidence="2 10">Belongs to the beta sliding clamp family.</text>
</comment>
<dbReference type="eggNOG" id="COG0592">
    <property type="taxonomic scope" value="Bacteria"/>
</dbReference>